<organism evidence="4">
    <name type="scientific">Nippostrongylus brasiliensis</name>
    <name type="common">Rat hookworm</name>
    <dbReference type="NCBI Taxonomy" id="27835"/>
    <lineage>
        <taxon>Eukaryota</taxon>
        <taxon>Metazoa</taxon>
        <taxon>Ecdysozoa</taxon>
        <taxon>Nematoda</taxon>
        <taxon>Chromadorea</taxon>
        <taxon>Rhabditida</taxon>
        <taxon>Rhabditina</taxon>
        <taxon>Rhabditomorpha</taxon>
        <taxon>Strongyloidea</taxon>
        <taxon>Heligmosomidae</taxon>
        <taxon>Nippostrongylus</taxon>
    </lineage>
</organism>
<dbReference type="AlphaFoldDB" id="A0A0N4YQY9"/>
<keyword evidence="3" id="KW-1185">Reference proteome</keyword>
<reference evidence="2 3" key="2">
    <citation type="submission" date="2018-11" db="EMBL/GenBank/DDBJ databases">
        <authorList>
            <consortium name="Pathogen Informatics"/>
        </authorList>
    </citation>
    <scope>NUCLEOTIDE SEQUENCE [LARGE SCALE GENOMIC DNA]</scope>
</reference>
<feature type="region of interest" description="Disordered" evidence="1">
    <location>
        <begin position="1"/>
        <end position="61"/>
    </location>
</feature>
<accession>A0A0N4YQY9</accession>
<evidence type="ECO:0000313" key="2">
    <source>
        <dbReference type="EMBL" id="VDL83398.1"/>
    </source>
</evidence>
<sequence>MTVVNELDPPFTVSTQSKSDGQLVDSNGEEPGLVEDGTDESCKNQETNGNGDEDIRQQRLQKAYRVSEEWKSTLLGRSTPNATKRPAEHTRPSLSYTKFKQQAVSALSTEMSTLSDSKVYSAIQNILFLLHEAELQKENIKFKSRKLKEDFDRDEAAVRAILAESNIPTAISDSLLDSHFTFSSKKLCEETPDSTKLAGDFGEKG</sequence>
<proteinExistence type="predicted"/>
<evidence type="ECO:0000313" key="3">
    <source>
        <dbReference type="Proteomes" id="UP000271162"/>
    </source>
</evidence>
<protein>
    <submittedName>
        <fullName evidence="4">BESS domain-containing protein</fullName>
    </submittedName>
</protein>
<dbReference type="EMBL" id="UYSL01024364">
    <property type="protein sequence ID" value="VDL83398.1"/>
    <property type="molecule type" value="Genomic_DNA"/>
</dbReference>
<dbReference type="WBParaSite" id="NBR_0001966101-mRNA-1">
    <property type="protein sequence ID" value="NBR_0001966101-mRNA-1"/>
    <property type="gene ID" value="NBR_0001966101"/>
</dbReference>
<reference evidence="4" key="1">
    <citation type="submission" date="2017-02" db="UniProtKB">
        <authorList>
            <consortium name="WormBaseParasite"/>
        </authorList>
    </citation>
    <scope>IDENTIFICATION</scope>
</reference>
<evidence type="ECO:0000256" key="1">
    <source>
        <dbReference type="SAM" id="MobiDB-lite"/>
    </source>
</evidence>
<dbReference type="Proteomes" id="UP000271162">
    <property type="component" value="Unassembled WGS sequence"/>
</dbReference>
<dbReference type="STRING" id="27835.A0A0N4YQY9"/>
<gene>
    <name evidence="2" type="ORF">NBR_LOCUS19662</name>
</gene>
<name>A0A0N4YQY9_NIPBR</name>
<evidence type="ECO:0000313" key="4">
    <source>
        <dbReference type="WBParaSite" id="NBR_0001966101-mRNA-1"/>
    </source>
</evidence>